<evidence type="ECO:0000313" key="1">
    <source>
        <dbReference type="EMBL" id="GBN96613.1"/>
    </source>
</evidence>
<dbReference type="EMBL" id="BGPR01026687">
    <property type="protein sequence ID" value="GBN96613.1"/>
    <property type="molecule type" value="Genomic_DNA"/>
</dbReference>
<protein>
    <submittedName>
        <fullName evidence="2">Uncharacterized protein</fullName>
    </submittedName>
</protein>
<evidence type="ECO:0000313" key="2">
    <source>
        <dbReference type="EMBL" id="GBN96614.1"/>
    </source>
</evidence>
<gene>
    <name evidence="1" type="ORF">AVEN_240319_1</name>
    <name evidence="2" type="ORF">AVEN_58265_1</name>
</gene>
<sequence>MRFLSPILRLISSGNIKPWVLSPEKKRDPQGNWVRGQLWMVIFQPTRSRLFKLERSPHKEAIIHSGALQRDSRRTDFEKGSLQTKAVFAASPASLVIRHFCGCCMRQFGLYKLRFVVRGRCFSFHSVLFFFITVVVRRACSDMLLS</sequence>
<organism evidence="2 3">
    <name type="scientific">Araneus ventricosus</name>
    <name type="common">Orbweaver spider</name>
    <name type="synonym">Epeira ventricosa</name>
    <dbReference type="NCBI Taxonomy" id="182803"/>
    <lineage>
        <taxon>Eukaryota</taxon>
        <taxon>Metazoa</taxon>
        <taxon>Ecdysozoa</taxon>
        <taxon>Arthropoda</taxon>
        <taxon>Chelicerata</taxon>
        <taxon>Arachnida</taxon>
        <taxon>Araneae</taxon>
        <taxon>Araneomorphae</taxon>
        <taxon>Entelegynae</taxon>
        <taxon>Araneoidea</taxon>
        <taxon>Araneidae</taxon>
        <taxon>Araneus</taxon>
    </lineage>
</organism>
<reference evidence="2 3" key="1">
    <citation type="journal article" date="2019" name="Sci. Rep.">
        <title>Orb-weaving spider Araneus ventricosus genome elucidates the spidroin gene catalogue.</title>
        <authorList>
            <person name="Kono N."/>
            <person name="Nakamura H."/>
            <person name="Ohtoshi R."/>
            <person name="Moran D.A.P."/>
            <person name="Shinohara A."/>
            <person name="Yoshida Y."/>
            <person name="Fujiwara M."/>
            <person name="Mori M."/>
            <person name="Tomita M."/>
            <person name="Arakawa K."/>
        </authorList>
    </citation>
    <scope>NUCLEOTIDE SEQUENCE [LARGE SCALE GENOMIC DNA]</scope>
</reference>
<dbReference type="AlphaFoldDB" id="A0A4Y2T7L1"/>
<dbReference type="Proteomes" id="UP000499080">
    <property type="component" value="Unassembled WGS sequence"/>
</dbReference>
<name>A0A4Y2T7L1_ARAVE</name>
<accession>A0A4Y2T7L1</accession>
<dbReference type="EMBL" id="BGPR01026688">
    <property type="protein sequence ID" value="GBN96614.1"/>
    <property type="molecule type" value="Genomic_DNA"/>
</dbReference>
<keyword evidence="3" id="KW-1185">Reference proteome</keyword>
<evidence type="ECO:0000313" key="3">
    <source>
        <dbReference type="Proteomes" id="UP000499080"/>
    </source>
</evidence>
<comment type="caution">
    <text evidence="2">The sequence shown here is derived from an EMBL/GenBank/DDBJ whole genome shotgun (WGS) entry which is preliminary data.</text>
</comment>
<proteinExistence type="predicted"/>